<organism evidence="1 2">
    <name type="scientific">Brucella ceti M644/93/1</name>
    <dbReference type="NCBI Taxonomy" id="520459"/>
    <lineage>
        <taxon>Bacteria</taxon>
        <taxon>Pseudomonadati</taxon>
        <taxon>Pseudomonadota</taxon>
        <taxon>Alphaproteobacteria</taxon>
        <taxon>Hyphomicrobiales</taxon>
        <taxon>Brucellaceae</taxon>
        <taxon>Brucella/Ochrobactrum group</taxon>
        <taxon>Brucella</taxon>
    </lineage>
</organism>
<keyword evidence="2" id="KW-1185">Reference proteome</keyword>
<evidence type="ECO:0000313" key="2">
    <source>
        <dbReference type="Proteomes" id="UP000003990"/>
    </source>
</evidence>
<accession>A0ABM9ZBJ9</accession>
<dbReference type="Proteomes" id="UP000003990">
    <property type="component" value="Unassembled WGS sequence"/>
</dbReference>
<sequence length="81" mass="8914">MPCYYAGLGRYADAEGQPFSPDTNEGTPPRLISHQLRTIVRTSLVPASHHLPESTECSIGLTFWQHSRETEGATGVVRDCL</sequence>
<evidence type="ECO:0000313" key="1">
    <source>
        <dbReference type="EMBL" id="EEX97052.1"/>
    </source>
</evidence>
<reference evidence="1 2" key="1">
    <citation type="submission" date="2008-12" db="EMBL/GenBank/DDBJ databases">
        <title>The Genome Sequence of Brucella ceti M644/93/1.</title>
        <authorList>
            <consortium name="The Broad Institute Genome Sequencing Platform"/>
            <person name="Ward D."/>
            <person name="Young S.K."/>
            <person name="Kodira C.D."/>
            <person name="Zeng Q."/>
            <person name="Koehrsen M."/>
            <person name="Alvarado L."/>
            <person name="Berlin A."/>
            <person name="Borenstein D."/>
            <person name="Chen Z."/>
            <person name="Engels R."/>
            <person name="Freedman E."/>
            <person name="Gellesch M."/>
            <person name="Goldberg J."/>
            <person name="Griggs A."/>
            <person name="Gujja S."/>
            <person name="Heiman D."/>
            <person name="Hepburn T."/>
            <person name="Howarth C."/>
            <person name="Jen D."/>
            <person name="Larson L."/>
            <person name="Lewis B."/>
            <person name="Mehta T."/>
            <person name="Park D."/>
            <person name="Pearson M."/>
            <person name="Roberts A."/>
            <person name="Saif S."/>
            <person name="Shea T."/>
            <person name="Shenoy N."/>
            <person name="Sisk P."/>
            <person name="Stolte C."/>
            <person name="Sykes S."/>
            <person name="Walk T."/>
            <person name="White J."/>
            <person name="Yandava C."/>
            <person name="Whatmore A.M."/>
            <person name="Perrett L.L."/>
            <person name="O'Callaghan D."/>
            <person name="Nusbaum C."/>
            <person name="Galagan J."/>
            <person name="Birren B."/>
        </authorList>
    </citation>
    <scope>NUCLEOTIDE SEQUENCE [LARGE SCALE GENOMIC DNA]</scope>
    <source>
        <strain evidence="1 2">M644/93/1</strain>
    </source>
</reference>
<dbReference type="EMBL" id="DS999670">
    <property type="protein sequence ID" value="EEX97052.1"/>
    <property type="molecule type" value="Genomic_DNA"/>
</dbReference>
<proteinExistence type="predicted"/>
<gene>
    <name evidence="1" type="ORF">BAIG_01440</name>
</gene>
<name>A0ABM9ZBJ9_9HYPH</name>
<protein>
    <submittedName>
        <fullName evidence="1">Uncharacterized protein</fullName>
    </submittedName>
</protein>